<organism evidence="1 2">
    <name type="scientific">Kingdonia uniflora</name>
    <dbReference type="NCBI Taxonomy" id="39325"/>
    <lineage>
        <taxon>Eukaryota</taxon>
        <taxon>Viridiplantae</taxon>
        <taxon>Streptophyta</taxon>
        <taxon>Embryophyta</taxon>
        <taxon>Tracheophyta</taxon>
        <taxon>Spermatophyta</taxon>
        <taxon>Magnoliopsida</taxon>
        <taxon>Ranunculales</taxon>
        <taxon>Circaeasteraceae</taxon>
        <taxon>Kingdonia</taxon>
    </lineage>
</organism>
<evidence type="ECO:0000313" key="1">
    <source>
        <dbReference type="EMBL" id="KAF6136916.1"/>
    </source>
</evidence>
<reference evidence="1 2" key="1">
    <citation type="journal article" date="2020" name="IScience">
        <title>Genome Sequencing of the Endangered Kingdonia uniflora (Circaeasteraceae, Ranunculales) Reveals Potential Mechanisms of Evolutionary Specialization.</title>
        <authorList>
            <person name="Sun Y."/>
            <person name="Deng T."/>
            <person name="Zhang A."/>
            <person name="Moore M.J."/>
            <person name="Landis J.B."/>
            <person name="Lin N."/>
            <person name="Zhang H."/>
            <person name="Zhang X."/>
            <person name="Huang J."/>
            <person name="Zhang X."/>
            <person name="Sun H."/>
            <person name="Wang H."/>
        </authorList>
    </citation>
    <scope>NUCLEOTIDE SEQUENCE [LARGE SCALE GENOMIC DNA]</scope>
    <source>
        <strain evidence="1">TB1705</strain>
        <tissue evidence="1">Leaf</tissue>
    </source>
</reference>
<accession>A0A7J7L2P6</accession>
<name>A0A7J7L2P6_9MAGN</name>
<dbReference type="EMBL" id="JACGCM010002667">
    <property type="protein sequence ID" value="KAF6136916.1"/>
    <property type="molecule type" value="Genomic_DNA"/>
</dbReference>
<comment type="caution">
    <text evidence="1">The sequence shown here is derived from an EMBL/GenBank/DDBJ whole genome shotgun (WGS) entry which is preliminary data.</text>
</comment>
<dbReference type="Proteomes" id="UP000541444">
    <property type="component" value="Unassembled WGS sequence"/>
</dbReference>
<evidence type="ECO:0000313" key="2">
    <source>
        <dbReference type="Proteomes" id="UP000541444"/>
    </source>
</evidence>
<gene>
    <name evidence="1" type="ORF">GIB67_025750</name>
</gene>
<proteinExistence type="predicted"/>
<dbReference type="OrthoDB" id="2002326at2759"/>
<sequence>MALCEVVEDHYESPARRLMYSSIATEWARERAEDVQQNLDPKRPSFVKPSQVSGAFMLNPFTRFCNEYLSKKDVIFTLVDEKEEPFTIRFSGRKFSTR</sequence>
<keyword evidence="2" id="KW-1185">Reference proteome</keyword>
<protein>
    <submittedName>
        <fullName evidence="1">Uncharacterized protein</fullName>
    </submittedName>
</protein>
<dbReference type="AlphaFoldDB" id="A0A7J7L2P6"/>